<sequence length="99" mass="10679">MSKKWLLMLVGSLLAAMLVTGCATNDDPDPAPQEENMDNNQPGEDGGQNTDTTGNGNDDNDINDEVQNNGNDAGDILDGTNEENNNDLEPNDEEKKDEK</sequence>
<dbReference type="Proteomes" id="UP001232245">
    <property type="component" value="Unassembled WGS sequence"/>
</dbReference>
<dbReference type="EMBL" id="JAUSTZ010000006">
    <property type="protein sequence ID" value="MDQ0226771.1"/>
    <property type="molecule type" value="Genomic_DNA"/>
</dbReference>
<feature type="chain" id="PRO_5047257441" evidence="2">
    <location>
        <begin position="26"/>
        <end position="99"/>
    </location>
</feature>
<dbReference type="PROSITE" id="PS51257">
    <property type="entry name" value="PROKAR_LIPOPROTEIN"/>
    <property type="match status" value="1"/>
</dbReference>
<feature type="signal peptide" evidence="2">
    <location>
        <begin position="1"/>
        <end position="25"/>
    </location>
</feature>
<feature type="region of interest" description="Disordered" evidence="1">
    <location>
        <begin position="22"/>
        <end position="99"/>
    </location>
</feature>
<feature type="compositionally biased region" description="Acidic residues" evidence="1">
    <location>
        <begin position="80"/>
        <end position="92"/>
    </location>
</feature>
<dbReference type="RefSeq" id="WP_095301557.1">
    <property type="nucleotide sequence ID" value="NZ_CADEPK010000360.1"/>
</dbReference>
<gene>
    <name evidence="3" type="ORF">J2S02_003116</name>
</gene>
<evidence type="ECO:0000256" key="1">
    <source>
        <dbReference type="SAM" id="MobiDB-lite"/>
    </source>
</evidence>
<name>A0ABT9Z3D6_9BACI</name>
<evidence type="ECO:0000313" key="3">
    <source>
        <dbReference type="EMBL" id="MDQ0226771.1"/>
    </source>
</evidence>
<keyword evidence="2" id="KW-0732">Signal</keyword>
<accession>A0ABT9Z3D6</accession>
<protein>
    <submittedName>
        <fullName evidence="3">Uncharacterized protein</fullName>
    </submittedName>
</protein>
<evidence type="ECO:0000313" key="4">
    <source>
        <dbReference type="Proteomes" id="UP001232245"/>
    </source>
</evidence>
<evidence type="ECO:0000256" key="2">
    <source>
        <dbReference type="SAM" id="SignalP"/>
    </source>
</evidence>
<feature type="compositionally biased region" description="Low complexity" evidence="1">
    <location>
        <begin position="47"/>
        <end position="57"/>
    </location>
</feature>
<comment type="caution">
    <text evidence="3">The sequence shown here is derived from an EMBL/GenBank/DDBJ whole genome shotgun (WGS) entry which is preliminary data.</text>
</comment>
<reference evidence="3 4" key="1">
    <citation type="submission" date="2023-07" db="EMBL/GenBank/DDBJ databases">
        <title>Genomic Encyclopedia of Type Strains, Phase IV (KMG-IV): sequencing the most valuable type-strain genomes for metagenomic binning, comparative biology and taxonomic classification.</title>
        <authorList>
            <person name="Goeker M."/>
        </authorList>
    </citation>
    <scope>NUCLEOTIDE SEQUENCE [LARGE SCALE GENOMIC DNA]</scope>
    <source>
        <strain evidence="3 4">DSM 17723</strain>
    </source>
</reference>
<organism evidence="3 4">
    <name type="scientific">Metabacillus niabensis</name>
    <dbReference type="NCBI Taxonomy" id="324854"/>
    <lineage>
        <taxon>Bacteria</taxon>
        <taxon>Bacillati</taxon>
        <taxon>Bacillota</taxon>
        <taxon>Bacilli</taxon>
        <taxon>Bacillales</taxon>
        <taxon>Bacillaceae</taxon>
        <taxon>Metabacillus</taxon>
    </lineage>
</organism>
<keyword evidence="4" id="KW-1185">Reference proteome</keyword>
<proteinExistence type="predicted"/>